<organism evidence="3 4">
    <name type="scientific">Psilocybe cyanescens</name>
    <dbReference type="NCBI Taxonomy" id="93625"/>
    <lineage>
        <taxon>Eukaryota</taxon>
        <taxon>Fungi</taxon>
        <taxon>Dikarya</taxon>
        <taxon>Basidiomycota</taxon>
        <taxon>Agaricomycotina</taxon>
        <taxon>Agaricomycetes</taxon>
        <taxon>Agaricomycetidae</taxon>
        <taxon>Agaricales</taxon>
        <taxon>Agaricineae</taxon>
        <taxon>Strophariaceae</taxon>
        <taxon>Psilocybe</taxon>
    </lineage>
</organism>
<feature type="region of interest" description="Disordered" evidence="1">
    <location>
        <begin position="467"/>
        <end position="489"/>
    </location>
</feature>
<dbReference type="EMBL" id="NHYD01003434">
    <property type="protein sequence ID" value="PPQ77674.1"/>
    <property type="molecule type" value="Genomic_DNA"/>
</dbReference>
<reference evidence="3 4" key="1">
    <citation type="journal article" date="2018" name="Evol. Lett.">
        <title>Horizontal gene cluster transfer increased hallucinogenic mushroom diversity.</title>
        <authorList>
            <person name="Reynolds H.T."/>
            <person name="Vijayakumar V."/>
            <person name="Gluck-Thaler E."/>
            <person name="Korotkin H.B."/>
            <person name="Matheny P.B."/>
            <person name="Slot J.C."/>
        </authorList>
    </citation>
    <scope>NUCLEOTIDE SEQUENCE [LARGE SCALE GENOMIC DNA]</scope>
    <source>
        <strain evidence="3 4">2631</strain>
    </source>
</reference>
<feature type="compositionally biased region" description="Polar residues" evidence="1">
    <location>
        <begin position="231"/>
        <end position="245"/>
    </location>
</feature>
<name>A0A409WGL6_PSICY</name>
<feature type="region of interest" description="Disordered" evidence="1">
    <location>
        <begin position="330"/>
        <end position="358"/>
    </location>
</feature>
<evidence type="ECO:0000259" key="2">
    <source>
        <dbReference type="Pfam" id="PF13840"/>
    </source>
</evidence>
<gene>
    <name evidence="3" type="ORF">CVT25_011109</name>
</gene>
<keyword evidence="4" id="KW-1185">Reference proteome</keyword>
<feature type="region of interest" description="Disordered" evidence="1">
    <location>
        <begin position="64"/>
        <end position="93"/>
    </location>
</feature>
<feature type="region of interest" description="Disordered" evidence="1">
    <location>
        <begin position="208"/>
        <end position="246"/>
    </location>
</feature>
<protein>
    <recommendedName>
        <fullName evidence="2">CASTOR ACT domain-containing protein</fullName>
    </recommendedName>
</protein>
<dbReference type="GO" id="GO:0046394">
    <property type="term" value="P:carboxylic acid biosynthetic process"/>
    <property type="evidence" value="ECO:0007669"/>
    <property type="project" value="UniProtKB-ARBA"/>
</dbReference>
<dbReference type="InterPro" id="IPR027795">
    <property type="entry name" value="CASTOR_ACT_dom"/>
</dbReference>
<accession>A0A409WGL6</accession>
<feature type="region of interest" description="Disordered" evidence="1">
    <location>
        <begin position="408"/>
        <end position="429"/>
    </location>
</feature>
<dbReference type="PANTHER" id="PTHR31131">
    <property type="entry name" value="CHROMOSOME 1, WHOLE GENOME SHOTGUN SEQUENCE"/>
    <property type="match status" value="1"/>
</dbReference>
<feature type="region of interest" description="Disordered" evidence="1">
    <location>
        <begin position="287"/>
        <end position="307"/>
    </location>
</feature>
<dbReference type="PANTHER" id="PTHR31131:SF6">
    <property type="entry name" value="CASTOR ACT DOMAIN-CONTAINING PROTEIN"/>
    <property type="match status" value="1"/>
</dbReference>
<evidence type="ECO:0000313" key="3">
    <source>
        <dbReference type="EMBL" id="PPQ77674.1"/>
    </source>
</evidence>
<dbReference type="OrthoDB" id="58529at2759"/>
<feature type="compositionally biased region" description="Low complexity" evidence="1">
    <location>
        <begin position="76"/>
        <end position="89"/>
    </location>
</feature>
<feature type="compositionally biased region" description="Polar residues" evidence="1">
    <location>
        <begin position="349"/>
        <end position="358"/>
    </location>
</feature>
<comment type="caution">
    <text evidence="3">The sequence shown here is derived from an EMBL/GenBank/DDBJ whole genome shotgun (WGS) entry which is preliminary data.</text>
</comment>
<dbReference type="Proteomes" id="UP000283269">
    <property type="component" value="Unassembled WGS sequence"/>
</dbReference>
<proteinExistence type="predicted"/>
<dbReference type="GO" id="GO:0006520">
    <property type="term" value="P:amino acid metabolic process"/>
    <property type="evidence" value="ECO:0007669"/>
    <property type="project" value="UniProtKB-ARBA"/>
</dbReference>
<sequence length="551" mass="60552">MQVTISLLPVSLSLVHIPRSRLDSLSHPVLRQLLHPNPAFLNITCNEIELSVFAEHHMLQDFDPIARKDRRRQRSRSGSGSSRKSAPQSTSLYEPVEISYEKWSVLQIDSHSDQMDSSGTRVYDLSAPLAAAGISILYQSSYMSDFIFVKESRLQEAMDLFASAGFHLYASDSNPLISPSVSPSSEEYSLVDFPPTFGRAVGTVLTRNRSDMDLSHSSGNLERPTAEAPTLGQQPSRNKSHSPTSGEVKILRPDLACVGLSEEFGVDHWGLKLIKLVAFPDLIPSSPHKSSPYSKNSTRSESTTPYSIQPPVVDLAVASLFLSSLQSDYSSSSSSSSSSDDDGYFSHSPQNVSATTLTTNTSRSYSDLQSLTCGSSVYQTPSKHCVTQITPLSPITPKARLPHLLTQSTRTTGSKKSEHQTPFFSFTRTPEGSSLTADVNVLARLFPPHERHMVICSGELDAADLRMEEGTDSSDEEDEGDDTSPRSSNSFKCLQIDLRRFGLDKHGLVNRFSRVLEESGINHMYSSTFKTANLLVDKRDALCAQSLLRTC</sequence>
<dbReference type="InterPro" id="IPR051719">
    <property type="entry name" value="CASTOR_mTORC1"/>
</dbReference>
<feature type="compositionally biased region" description="Acidic residues" evidence="1">
    <location>
        <begin position="470"/>
        <end position="482"/>
    </location>
</feature>
<dbReference type="InParanoid" id="A0A409WGL6"/>
<feature type="compositionally biased region" description="Low complexity" evidence="1">
    <location>
        <begin position="287"/>
        <end position="297"/>
    </location>
</feature>
<dbReference type="AlphaFoldDB" id="A0A409WGL6"/>
<evidence type="ECO:0000256" key="1">
    <source>
        <dbReference type="SAM" id="MobiDB-lite"/>
    </source>
</evidence>
<dbReference type="Gene3D" id="3.30.2130.10">
    <property type="entry name" value="VC0802-like"/>
    <property type="match status" value="2"/>
</dbReference>
<dbReference type="InterPro" id="IPR045865">
    <property type="entry name" value="ACT-like_dom_sf"/>
</dbReference>
<feature type="domain" description="CASTOR ACT" evidence="2">
    <location>
        <begin position="100"/>
        <end position="159"/>
    </location>
</feature>
<dbReference type="Pfam" id="PF13840">
    <property type="entry name" value="ACT_7"/>
    <property type="match status" value="1"/>
</dbReference>
<evidence type="ECO:0000313" key="4">
    <source>
        <dbReference type="Proteomes" id="UP000283269"/>
    </source>
</evidence>
<dbReference type="SUPFAM" id="SSF55021">
    <property type="entry name" value="ACT-like"/>
    <property type="match status" value="1"/>
</dbReference>